<dbReference type="EMBL" id="KM462860">
    <property type="protein sequence ID" value="AIT93383.1"/>
    <property type="molecule type" value="Genomic_DNA"/>
</dbReference>
<gene>
    <name evidence="2" type="primary">orf671</name>
</gene>
<proteinExistence type="predicted"/>
<evidence type="ECO:0000259" key="1">
    <source>
        <dbReference type="PROSITE" id="PS50878"/>
    </source>
</evidence>
<dbReference type="InterPro" id="IPR043502">
    <property type="entry name" value="DNA/RNA_pol_sf"/>
</dbReference>
<sequence length="671" mass="77301">MLQSRPSKAVWAINQEALEKQMRSCLGGNDRQTPGAPHRVFSNGFSMSKLYNLAWDSINWVKIRKRVFRTQSRIYKARYNGNKEQVQKLQRLLLGSLDSKLYAILQTTTLHKDHNTCTSKVDQELLLDPAKKMELVKFLRFDGKTDPIRKVWILKPGKKEKPSLGISTLRDRAKQAWAKLALEPEWEAVFEANSYGFRPGRNSHDAIEALFSALHHGIPKWVYNVDIRHSFGEIDHDSLLEKISTFPEMESQIKSWLKAGIMKGFFENESQRVTFSINGTPQNGILFPFFANIALHGLEIELKNFVANLPIKPLPTSNNGRAAKQKALTVVRYTDNFVILHANKEILELCIAKTHEFLSTVGITVNPEKSYLKKCTCGFSFLGFQIIQLIKNDRYKVKITPSKSSNERLLSKTGAIMRNYRAVSSYQLIMMLRPLILGWGNYFKYSECSDTFQKNSHLIFQQVRAWVFRRDTRHGRMYIKEKYFPSNKEYLFQGTKHKDNWILFGTTSSKYSSSPKEAYLPHMSWIQSVKHVKVVAGKSPFDGDHVYWTRRMARYNVLPIRVRTLLKLQKGICTLCRKELTTPNFYLNSVQKEKYMDVIEVNPGISKSKGVHFSAKKDVCFNLQLIHCTCHVKNLQSKDAIRKTNNMGQELDEAKVSCPDRKTGILTNESF</sequence>
<dbReference type="Pfam" id="PF13655">
    <property type="entry name" value="RVT_N"/>
    <property type="match status" value="1"/>
</dbReference>
<dbReference type="SUPFAM" id="SSF56672">
    <property type="entry name" value="DNA/RNA polymerases"/>
    <property type="match status" value="1"/>
</dbReference>
<name>A0A097KJN7_9CHLO</name>
<dbReference type="Pfam" id="PF08388">
    <property type="entry name" value="GIIM"/>
    <property type="match status" value="1"/>
</dbReference>
<dbReference type="PROSITE" id="PS50878">
    <property type="entry name" value="RT_POL"/>
    <property type="match status" value="1"/>
</dbReference>
<organism evidence="2">
    <name type="scientific">Symbiochloris handae</name>
    <dbReference type="NCBI Taxonomy" id="1853882"/>
    <lineage>
        <taxon>Eukaryota</taxon>
        <taxon>Viridiplantae</taxon>
        <taxon>Chlorophyta</taxon>
        <taxon>core chlorophytes</taxon>
        <taxon>Trebouxiophyceae</taxon>
        <taxon>Trebouxiales</taxon>
        <taxon>Trebouxiaceae</taxon>
        <taxon>Symbiochloris</taxon>
    </lineage>
</organism>
<reference evidence="2" key="1">
    <citation type="journal article" date="2014" name="BMC Evol. Biol.">
        <title>Chloroplast phylogenomic analysis resolves deep-level relationships within the green algal class Trebouxiophyceae.</title>
        <authorList>
            <person name="Lemieux C."/>
            <person name="Otis C."/>
            <person name="Turmel M."/>
        </authorList>
    </citation>
    <scope>NUCLEOTIDE SEQUENCE</scope>
</reference>
<dbReference type="AlphaFoldDB" id="A0A097KJN7"/>
<keyword evidence="2" id="KW-0808">Transferase</keyword>
<dbReference type="InterPro" id="IPR051083">
    <property type="entry name" value="GrpII_Intron_Splice-Mob/Def"/>
</dbReference>
<dbReference type="CDD" id="cd01651">
    <property type="entry name" value="RT_G2_intron"/>
    <property type="match status" value="1"/>
</dbReference>
<keyword evidence="2" id="KW-0150">Chloroplast</keyword>
<dbReference type="GeneID" id="31078293"/>
<evidence type="ECO:0000313" key="2">
    <source>
        <dbReference type="EMBL" id="AIT93383.1"/>
    </source>
</evidence>
<dbReference type="PANTHER" id="PTHR34047">
    <property type="entry name" value="NUCLEAR INTRON MATURASE 1, MITOCHONDRIAL-RELATED"/>
    <property type="match status" value="1"/>
</dbReference>
<protein>
    <submittedName>
        <fullName evidence="2">Putative reverse transcriptase and intron maturase</fullName>
    </submittedName>
</protein>
<dbReference type="InterPro" id="IPR000477">
    <property type="entry name" value="RT_dom"/>
</dbReference>
<dbReference type="PANTHER" id="PTHR34047:SF10">
    <property type="entry name" value="GROUP II INTRON-ASSOCIATED OPEN READING FRAME"/>
    <property type="match status" value="1"/>
</dbReference>
<dbReference type="Pfam" id="PF00078">
    <property type="entry name" value="RVT_1"/>
    <property type="match status" value="1"/>
</dbReference>
<keyword evidence="2" id="KW-0934">Plastid</keyword>
<geneLocation type="chloroplast" evidence="2"/>
<dbReference type="GO" id="GO:0003964">
    <property type="term" value="F:RNA-directed DNA polymerase activity"/>
    <property type="evidence" value="ECO:0007669"/>
    <property type="project" value="UniProtKB-KW"/>
</dbReference>
<feature type="domain" description="Reverse transcriptase" evidence="1">
    <location>
        <begin position="134"/>
        <end position="386"/>
    </location>
</feature>
<dbReference type="InterPro" id="IPR013597">
    <property type="entry name" value="Mat_intron_G2"/>
</dbReference>
<keyword evidence="2" id="KW-0695">RNA-directed DNA polymerase</keyword>
<keyword evidence="2" id="KW-0548">Nucleotidyltransferase</keyword>
<dbReference type="InterPro" id="IPR025960">
    <property type="entry name" value="RVT_N"/>
</dbReference>
<dbReference type="RefSeq" id="YP_009104792.1">
    <property type="nucleotide sequence ID" value="NC_025524.1"/>
</dbReference>
<accession>A0A097KJN7</accession>